<feature type="transmembrane region" description="Helical" evidence="6">
    <location>
        <begin position="252"/>
        <end position="277"/>
    </location>
</feature>
<accession>A0ABR7LYM2</accession>
<name>A0ABR7LYM2_9ACTN</name>
<evidence type="ECO:0000256" key="1">
    <source>
        <dbReference type="ARBA" id="ARBA00004651"/>
    </source>
</evidence>
<evidence type="ECO:0000256" key="2">
    <source>
        <dbReference type="ARBA" id="ARBA00022475"/>
    </source>
</evidence>
<keyword evidence="5 6" id="KW-0472">Membrane</keyword>
<dbReference type="Gene3D" id="1.20.1250.20">
    <property type="entry name" value="MFS general substrate transporter like domains"/>
    <property type="match status" value="2"/>
</dbReference>
<feature type="domain" description="Major facilitator superfamily (MFS) profile" evidence="7">
    <location>
        <begin position="24"/>
        <end position="395"/>
    </location>
</feature>
<dbReference type="InterPro" id="IPR020846">
    <property type="entry name" value="MFS_dom"/>
</dbReference>
<keyword evidence="4 6" id="KW-1133">Transmembrane helix</keyword>
<organism evidence="8 9">
    <name type="scientific">Actinomadura alba</name>
    <dbReference type="NCBI Taxonomy" id="406431"/>
    <lineage>
        <taxon>Bacteria</taxon>
        <taxon>Bacillati</taxon>
        <taxon>Actinomycetota</taxon>
        <taxon>Actinomycetes</taxon>
        <taxon>Streptosporangiales</taxon>
        <taxon>Thermomonosporaceae</taxon>
        <taxon>Actinomadura</taxon>
    </lineage>
</organism>
<dbReference type="Proteomes" id="UP000805614">
    <property type="component" value="Unassembled WGS sequence"/>
</dbReference>
<dbReference type="Pfam" id="PF07690">
    <property type="entry name" value="MFS_1"/>
    <property type="match status" value="1"/>
</dbReference>
<keyword evidence="3 6" id="KW-0812">Transmembrane</keyword>
<feature type="transmembrane region" description="Helical" evidence="6">
    <location>
        <begin position="90"/>
        <end position="113"/>
    </location>
</feature>
<feature type="transmembrane region" description="Helical" evidence="6">
    <location>
        <begin position="219"/>
        <end position="240"/>
    </location>
</feature>
<protein>
    <submittedName>
        <fullName evidence="8">MFS transporter</fullName>
    </submittedName>
</protein>
<dbReference type="EMBL" id="JABVEC010000030">
    <property type="protein sequence ID" value="MBC6469649.1"/>
    <property type="molecule type" value="Genomic_DNA"/>
</dbReference>
<gene>
    <name evidence="8" type="ORF">HKK74_29780</name>
</gene>
<feature type="transmembrane region" description="Helical" evidence="6">
    <location>
        <begin position="151"/>
        <end position="170"/>
    </location>
</feature>
<dbReference type="PANTHER" id="PTHR43124:SF3">
    <property type="entry name" value="CHLORAMPHENICOL EFFLUX PUMP RV0191"/>
    <property type="match status" value="1"/>
</dbReference>
<feature type="transmembrane region" description="Helical" evidence="6">
    <location>
        <begin position="284"/>
        <end position="303"/>
    </location>
</feature>
<evidence type="ECO:0000256" key="5">
    <source>
        <dbReference type="ARBA" id="ARBA00023136"/>
    </source>
</evidence>
<keyword evidence="9" id="KW-1185">Reference proteome</keyword>
<dbReference type="InterPro" id="IPR036259">
    <property type="entry name" value="MFS_trans_sf"/>
</dbReference>
<dbReference type="CDD" id="cd17324">
    <property type="entry name" value="MFS_NepI_like"/>
    <property type="match status" value="1"/>
</dbReference>
<dbReference type="PANTHER" id="PTHR43124">
    <property type="entry name" value="PURINE EFFLUX PUMP PBUE"/>
    <property type="match status" value="1"/>
</dbReference>
<evidence type="ECO:0000256" key="6">
    <source>
        <dbReference type="SAM" id="Phobius"/>
    </source>
</evidence>
<proteinExistence type="predicted"/>
<sequence>MNQPSPPTGRTTAAARSPLSAVGALVALAVSAFAYVTTENLPIGLLQVIAEDLRVSLPAVGLLVTGYGVTVAIVSVPLTHWTRRIPRRHLISGLLAVFVLATVVSVSTSSYTVLLAARVITALSQAVFWSVAGITAAGLFRPEVRGRVISVLFAGSSLGIVAGVPAGTWLGQQSGWRAAFLALSALGALTFVAVIVLLPTEPPGQGHAATGTTPDARRYWIVVVTTGLIILGQFTCHTYITTFLTDVSGFSAAAISPLLLLSGLTGIAGTAGFGFLVDRAPRTAMVIPVALLTVTLLGLYAAGAARLPAAALMALSGFSMGALVTALQSRTLQVAPGRSEIAAAGTSASFNVGISGGALIGGVLLPHTEPRAIPLAGAAIAACALVVLLCEPLVARRPAGPGAREVPDQAGAALS</sequence>
<evidence type="ECO:0000256" key="4">
    <source>
        <dbReference type="ARBA" id="ARBA00022989"/>
    </source>
</evidence>
<dbReference type="RefSeq" id="WP_187246702.1">
    <property type="nucleotide sequence ID" value="NZ_BAAAOK010000006.1"/>
</dbReference>
<evidence type="ECO:0000259" key="7">
    <source>
        <dbReference type="PROSITE" id="PS50850"/>
    </source>
</evidence>
<feature type="transmembrane region" description="Helical" evidence="6">
    <location>
        <begin position="372"/>
        <end position="394"/>
    </location>
</feature>
<feature type="transmembrane region" description="Helical" evidence="6">
    <location>
        <begin position="58"/>
        <end position="78"/>
    </location>
</feature>
<dbReference type="InterPro" id="IPR050189">
    <property type="entry name" value="MFS_Efflux_Transporters"/>
</dbReference>
<dbReference type="InterPro" id="IPR011701">
    <property type="entry name" value="MFS"/>
</dbReference>
<evidence type="ECO:0000313" key="9">
    <source>
        <dbReference type="Proteomes" id="UP000805614"/>
    </source>
</evidence>
<feature type="transmembrane region" description="Helical" evidence="6">
    <location>
        <begin position="309"/>
        <end position="329"/>
    </location>
</feature>
<comment type="subcellular location">
    <subcellularLocation>
        <location evidence="1">Cell membrane</location>
        <topology evidence="1">Multi-pass membrane protein</topology>
    </subcellularLocation>
</comment>
<comment type="caution">
    <text evidence="8">The sequence shown here is derived from an EMBL/GenBank/DDBJ whole genome shotgun (WGS) entry which is preliminary data.</text>
</comment>
<reference evidence="8 9" key="1">
    <citation type="submission" date="2020-06" db="EMBL/GenBank/DDBJ databases">
        <title>Actinomadura xiongansis sp. nov., isolated from soil of Baiyangdian.</title>
        <authorList>
            <person name="Zhang X."/>
        </authorList>
    </citation>
    <scope>NUCLEOTIDE SEQUENCE [LARGE SCALE GENOMIC DNA]</scope>
    <source>
        <strain evidence="8 9">HBUM206468</strain>
    </source>
</reference>
<feature type="transmembrane region" description="Helical" evidence="6">
    <location>
        <begin position="119"/>
        <end position="139"/>
    </location>
</feature>
<feature type="transmembrane region" description="Helical" evidence="6">
    <location>
        <begin position="176"/>
        <end position="198"/>
    </location>
</feature>
<keyword evidence="2" id="KW-1003">Cell membrane</keyword>
<evidence type="ECO:0000313" key="8">
    <source>
        <dbReference type="EMBL" id="MBC6469649.1"/>
    </source>
</evidence>
<dbReference type="PROSITE" id="PS50850">
    <property type="entry name" value="MFS"/>
    <property type="match status" value="1"/>
</dbReference>
<feature type="transmembrane region" description="Helical" evidence="6">
    <location>
        <begin position="341"/>
        <end position="366"/>
    </location>
</feature>
<dbReference type="SUPFAM" id="SSF103473">
    <property type="entry name" value="MFS general substrate transporter"/>
    <property type="match status" value="1"/>
</dbReference>
<evidence type="ECO:0000256" key="3">
    <source>
        <dbReference type="ARBA" id="ARBA00022692"/>
    </source>
</evidence>